<proteinExistence type="predicted"/>
<evidence type="ECO:0000313" key="2">
    <source>
        <dbReference type="Proteomes" id="UP000030451"/>
    </source>
</evidence>
<sequence length="169" mass="18802">MKRIWLAVLFSVVLSGCVVFPTTRDYYKPVVMQSQSAVPSSACGYVKTRLDGIEQATDHYGVSVFPSKDSENGISITALLESKRKGPELVNVEVVTEIGALMRDDHATQVSNTTDSVGIHRSWFNVKYPPLKVLPEQLKIMVTDSEGKTFEFNFEHTIQSDVYHGSINC</sequence>
<organism evidence="1 2">
    <name type="scientific">Photobacterium sp. (strain ATCC 43367)</name>
    <dbReference type="NCBI Taxonomy" id="379097"/>
    <lineage>
        <taxon>Bacteria</taxon>
        <taxon>Pseudomonadati</taxon>
        <taxon>Pseudomonadota</taxon>
        <taxon>Gammaproteobacteria</taxon>
        <taxon>Vibrionales</taxon>
        <taxon>Vibrionaceae</taxon>
        <taxon>Vibrio</taxon>
        <taxon>Vibrio oreintalis group</taxon>
    </lineage>
</organism>
<reference evidence="1 2" key="1">
    <citation type="submission" date="2014-10" db="EMBL/GenBank/DDBJ databases">
        <title>Genome sequencing of Vibrio sinaloensis T08.</title>
        <authorList>
            <person name="Chan K.-G."/>
            <person name="Mohamad N.I."/>
        </authorList>
    </citation>
    <scope>NUCLEOTIDE SEQUENCE [LARGE SCALE GENOMIC DNA]</scope>
    <source>
        <strain evidence="1 2">T08</strain>
    </source>
</reference>
<dbReference type="OrthoDB" id="5872230at2"/>
<dbReference type="Proteomes" id="UP000030451">
    <property type="component" value="Unassembled WGS sequence"/>
</dbReference>
<dbReference type="RefSeq" id="WP_038193350.1">
    <property type="nucleotide sequence ID" value="NZ_JAVHXG010000683.1"/>
</dbReference>
<accession>A0A0A5HR70</accession>
<name>A0A0A5HR70_PHOS4</name>
<dbReference type="PROSITE" id="PS51257">
    <property type="entry name" value="PROKAR_LIPOPROTEIN"/>
    <property type="match status" value="1"/>
</dbReference>
<protein>
    <recommendedName>
        <fullName evidence="3">Lipoprotein</fullName>
    </recommendedName>
</protein>
<evidence type="ECO:0000313" key="1">
    <source>
        <dbReference type="EMBL" id="KGY06840.1"/>
    </source>
</evidence>
<evidence type="ECO:0008006" key="3">
    <source>
        <dbReference type="Google" id="ProtNLM"/>
    </source>
</evidence>
<dbReference type="AlphaFoldDB" id="A0A0A5HR70"/>
<dbReference type="EMBL" id="JRWP01000062">
    <property type="protein sequence ID" value="KGY06840.1"/>
    <property type="molecule type" value="Genomic_DNA"/>
</dbReference>
<gene>
    <name evidence="1" type="ORF">NM06_20150</name>
</gene>
<comment type="caution">
    <text evidence="1">The sequence shown here is derived from an EMBL/GenBank/DDBJ whole genome shotgun (WGS) entry which is preliminary data.</text>
</comment>